<dbReference type="Gene3D" id="3.40.630.30">
    <property type="match status" value="1"/>
</dbReference>
<name>A0A7Y6K7X5_9BURK</name>
<gene>
    <name evidence="1" type="ORF">G5S42_41905</name>
</gene>
<accession>A0A7Y6K7X5</accession>
<sequence length="219" mass="24383">MRHDRTAKLYFGAGVFSRYLDFAYAGLVDEEVVGRAFGVPFASNIEGRMELPDGGWDELIRWAHEDSLLGREPTTISALEITLLPKARGFGNALALLNALKQCGKMAGFSKLSVPVRPSQKHHVPGMPMLEYTRLQRPDGLPMDSWLRTHLGAGGRLMKIAPYSMTIVGTISEWSRWTGQIFEHSGTAEVDGALVPVLVSMEQNCIVYVEPNVWFQYDL</sequence>
<evidence type="ECO:0000313" key="1">
    <source>
        <dbReference type="EMBL" id="NUY05937.1"/>
    </source>
</evidence>
<proteinExistence type="predicted"/>
<protein>
    <recommendedName>
        <fullName evidence="3">N-acetyltransferase</fullName>
    </recommendedName>
</protein>
<reference evidence="1 2" key="1">
    <citation type="submission" date="2020-02" db="EMBL/GenBank/DDBJ databases">
        <title>Paraburkholderia simonii sp. nov. and Paraburkholderia youngii sp. nov. Brazilian and Mexican Mimosa-associated rhizobia.</title>
        <authorList>
            <person name="Mavima L."/>
            <person name="Beukes C.W."/>
            <person name="Chan W.Y."/>
            <person name="Palmer M."/>
            <person name="De Meyer S.E."/>
            <person name="James E.K."/>
            <person name="Venter S.N."/>
            <person name="Steenkamp E.T."/>
        </authorList>
    </citation>
    <scope>NUCLEOTIDE SEQUENCE [LARGE SCALE GENOMIC DNA]</scope>
    <source>
        <strain evidence="1 2">JPY169</strain>
    </source>
</reference>
<organism evidence="1 2">
    <name type="scientific">Paraburkholderia youngii</name>
    <dbReference type="NCBI Taxonomy" id="2782701"/>
    <lineage>
        <taxon>Bacteria</taxon>
        <taxon>Pseudomonadati</taxon>
        <taxon>Pseudomonadota</taxon>
        <taxon>Betaproteobacteria</taxon>
        <taxon>Burkholderiales</taxon>
        <taxon>Burkholderiaceae</taxon>
        <taxon>Paraburkholderia</taxon>
    </lineage>
</organism>
<comment type="caution">
    <text evidence="1">The sequence shown here is derived from an EMBL/GenBank/DDBJ whole genome shotgun (WGS) entry which is preliminary data.</text>
</comment>
<dbReference type="Proteomes" id="UP000594380">
    <property type="component" value="Unassembled WGS sequence"/>
</dbReference>
<dbReference type="AlphaFoldDB" id="A0A7Y6K7X5"/>
<evidence type="ECO:0000313" key="2">
    <source>
        <dbReference type="Proteomes" id="UP000594380"/>
    </source>
</evidence>
<dbReference type="EMBL" id="JAALDK010000003">
    <property type="protein sequence ID" value="NUY05937.1"/>
    <property type="molecule type" value="Genomic_DNA"/>
</dbReference>
<evidence type="ECO:0008006" key="3">
    <source>
        <dbReference type="Google" id="ProtNLM"/>
    </source>
</evidence>